<accession>A0A8J4EFZ0</accession>
<name>A0A8J4EFZ0_9ACTN</name>
<evidence type="ECO:0008006" key="3">
    <source>
        <dbReference type="Google" id="ProtNLM"/>
    </source>
</evidence>
<gene>
    <name evidence="1" type="ORF">Voc01_082610</name>
</gene>
<protein>
    <recommendedName>
        <fullName evidence="3">Flavin reductase</fullName>
    </recommendedName>
</protein>
<evidence type="ECO:0000313" key="2">
    <source>
        <dbReference type="Proteomes" id="UP000635606"/>
    </source>
</evidence>
<keyword evidence="2" id="KW-1185">Reference proteome</keyword>
<dbReference type="AlphaFoldDB" id="A0A8J4EFZ0"/>
<sequence length="82" mass="8993">MGIVSFHEALRPSWQCAGCGAPWPCPTRRRQLRAQYTREPELAALMEWYLAQAQQDLPGASPPGLAARFAGWVGTDATHDVA</sequence>
<reference evidence="1" key="1">
    <citation type="submission" date="2021-01" db="EMBL/GenBank/DDBJ databases">
        <title>Whole genome shotgun sequence of Virgisporangium ochraceum NBRC 16418.</title>
        <authorList>
            <person name="Komaki H."/>
            <person name="Tamura T."/>
        </authorList>
    </citation>
    <scope>NUCLEOTIDE SEQUENCE</scope>
    <source>
        <strain evidence="1">NBRC 16418</strain>
    </source>
</reference>
<organism evidence="1 2">
    <name type="scientific">Virgisporangium ochraceum</name>
    <dbReference type="NCBI Taxonomy" id="65505"/>
    <lineage>
        <taxon>Bacteria</taxon>
        <taxon>Bacillati</taxon>
        <taxon>Actinomycetota</taxon>
        <taxon>Actinomycetes</taxon>
        <taxon>Micromonosporales</taxon>
        <taxon>Micromonosporaceae</taxon>
        <taxon>Virgisporangium</taxon>
    </lineage>
</organism>
<evidence type="ECO:0000313" key="1">
    <source>
        <dbReference type="EMBL" id="GIJ73344.1"/>
    </source>
</evidence>
<dbReference type="EMBL" id="BOPH01000113">
    <property type="protein sequence ID" value="GIJ73344.1"/>
    <property type="molecule type" value="Genomic_DNA"/>
</dbReference>
<dbReference type="Proteomes" id="UP000635606">
    <property type="component" value="Unassembled WGS sequence"/>
</dbReference>
<comment type="caution">
    <text evidence="1">The sequence shown here is derived from an EMBL/GenBank/DDBJ whole genome shotgun (WGS) entry which is preliminary data.</text>
</comment>
<proteinExistence type="predicted"/>